<organism evidence="1 2">
    <name type="scientific">Ixodes persulcatus</name>
    <name type="common">Taiga tick</name>
    <dbReference type="NCBI Taxonomy" id="34615"/>
    <lineage>
        <taxon>Eukaryota</taxon>
        <taxon>Metazoa</taxon>
        <taxon>Ecdysozoa</taxon>
        <taxon>Arthropoda</taxon>
        <taxon>Chelicerata</taxon>
        <taxon>Arachnida</taxon>
        <taxon>Acari</taxon>
        <taxon>Parasitiformes</taxon>
        <taxon>Ixodida</taxon>
        <taxon>Ixodoidea</taxon>
        <taxon>Ixodidae</taxon>
        <taxon>Ixodinae</taxon>
        <taxon>Ixodes</taxon>
    </lineage>
</organism>
<reference evidence="1 2" key="1">
    <citation type="journal article" date="2020" name="Cell">
        <title>Large-Scale Comparative Analyses of Tick Genomes Elucidate Their Genetic Diversity and Vector Capacities.</title>
        <authorList>
            <consortium name="Tick Genome and Microbiome Consortium (TIGMIC)"/>
            <person name="Jia N."/>
            <person name="Wang J."/>
            <person name="Shi W."/>
            <person name="Du L."/>
            <person name="Sun Y."/>
            <person name="Zhan W."/>
            <person name="Jiang J.F."/>
            <person name="Wang Q."/>
            <person name="Zhang B."/>
            <person name="Ji P."/>
            <person name="Bell-Sakyi L."/>
            <person name="Cui X.M."/>
            <person name="Yuan T.T."/>
            <person name="Jiang B.G."/>
            <person name="Yang W.F."/>
            <person name="Lam T.T."/>
            <person name="Chang Q.C."/>
            <person name="Ding S.J."/>
            <person name="Wang X.J."/>
            <person name="Zhu J.G."/>
            <person name="Ruan X.D."/>
            <person name="Zhao L."/>
            <person name="Wei J.T."/>
            <person name="Ye R.Z."/>
            <person name="Que T.C."/>
            <person name="Du C.H."/>
            <person name="Zhou Y.H."/>
            <person name="Cheng J.X."/>
            <person name="Dai P.F."/>
            <person name="Guo W.B."/>
            <person name="Han X.H."/>
            <person name="Huang E.J."/>
            <person name="Li L.F."/>
            <person name="Wei W."/>
            <person name="Gao Y.C."/>
            <person name="Liu J.Z."/>
            <person name="Shao H.Z."/>
            <person name="Wang X."/>
            <person name="Wang C.C."/>
            <person name="Yang T.C."/>
            <person name="Huo Q.B."/>
            <person name="Li W."/>
            <person name="Chen H.Y."/>
            <person name="Chen S.E."/>
            <person name="Zhou L.G."/>
            <person name="Ni X.B."/>
            <person name="Tian J.H."/>
            <person name="Sheng Y."/>
            <person name="Liu T."/>
            <person name="Pan Y.S."/>
            <person name="Xia L.Y."/>
            <person name="Li J."/>
            <person name="Zhao F."/>
            <person name="Cao W.C."/>
        </authorList>
    </citation>
    <scope>NUCLEOTIDE SEQUENCE [LARGE SCALE GENOMIC DNA]</scope>
    <source>
        <strain evidence="1">Iper-2018</strain>
    </source>
</reference>
<dbReference type="Proteomes" id="UP000805193">
    <property type="component" value="Unassembled WGS sequence"/>
</dbReference>
<gene>
    <name evidence="1" type="ORF">HPB47_013475</name>
</gene>
<keyword evidence="2" id="KW-1185">Reference proteome</keyword>
<comment type="caution">
    <text evidence="1">The sequence shown here is derived from an EMBL/GenBank/DDBJ whole genome shotgun (WGS) entry which is preliminary data.</text>
</comment>
<name>A0AC60R0Z4_IXOPE</name>
<evidence type="ECO:0000313" key="2">
    <source>
        <dbReference type="Proteomes" id="UP000805193"/>
    </source>
</evidence>
<evidence type="ECO:0000313" key="1">
    <source>
        <dbReference type="EMBL" id="KAG0444713.1"/>
    </source>
</evidence>
<protein>
    <submittedName>
        <fullName evidence="1">Uncharacterized protein</fullName>
    </submittedName>
</protein>
<accession>A0AC60R0Z4</accession>
<proteinExistence type="predicted"/>
<sequence length="553" mass="59500">MFFKPDEKRSGSGEEREEHERTFHRSGEPRQAPSSFGMTSVSHWQIDDIDDALAADFDGSLSGLGMELGTASFNMSDALLALPSLSAVKQEMPRENGYVLPDSLKVAAVSDGGSNSSVGLSCEPRSLVHGKKNRLPLTTDDDVSSAIKRFCVSSSRDSADTSPSRCRHSSSAPDLRMAVYQPAGPMSVPLPRLGVSAGEVSSPSGGFQYFLGAATSIATKLHEETMTYLNQGVSPSAAGRGQVTNCGDVWWCGCWEVWDPDTKAAVVAALDQTCLVRNRQVCQSYEIKLKKLGDLTEMRGKMLKSTIRIGFQERRLQYMEKEQISQWTRQRPGERILEADVPLSYGVYEVVNAPSKVHFCEFLWDPTKETGVFVRLNCISTEFTPKKHGGEKGVPFRIVIETYSHGEPGPPQKLHSASCQVKVFKPKGADRKHKTDREKMMKRPQSEQCLSEPAFAPASPPLGPGGSGGGGGSSPSAVAVGAAGSPAVPAVAPTPPPPHKAPTSLPSSAVSCSPPDQQQQQQQQPQTRPGSSSYSPGTSVDSFPPIPLPMPDQ</sequence>
<dbReference type="EMBL" id="JABSTQ010001594">
    <property type="protein sequence ID" value="KAG0444713.1"/>
    <property type="molecule type" value="Genomic_DNA"/>
</dbReference>